<dbReference type="PROSITE" id="PS51459">
    <property type="entry name" value="FIDO"/>
    <property type="match status" value="1"/>
</dbReference>
<comment type="caution">
    <text evidence="2">The sequence shown here is derived from an EMBL/GenBank/DDBJ whole genome shotgun (WGS) entry which is preliminary data.</text>
</comment>
<dbReference type="Gene3D" id="1.20.120.1870">
    <property type="entry name" value="Fic/DOC protein, Fido domain"/>
    <property type="match status" value="1"/>
</dbReference>
<dbReference type="NCBIfam" id="TIGR01550">
    <property type="entry name" value="DOC_P1"/>
    <property type="match status" value="1"/>
</dbReference>
<protein>
    <submittedName>
        <fullName evidence="2">Type II toxin-antitoxin system death-on-curing family toxin</fullName>
    </submittedName>
</protein>
<dbReference type="EMBL" id="BAAAHH010000006">
    <property type="protein sequence ID" value="GAA0946696.1"/>
    <property type="molecule type" value="Genomic_DNA"/>
</dbReference>
<proteinExistence type="predicted"/>
<accession>A0ABN1QS88</accession>
<dbReference type="InterPro" id="IPR053737">
    <property type="entry name" value="Type_II_TA_Toxin"/>
</dbReference>
<sequence length="126" mass="13309">MIHLTVEQLIAINARHLGGRAAVRDAGLAASAVSRPGTVAFGEEAYPALEEKAAALLHSVLCNHPFVDGNKRTGWAACRIFLLMNGADSVLGHDEVFDLVLRVAAACSRTEIKGLAPGLRVAVRRG</sequence>
<dbReference type="PANTHER" id="PTHR39426:SF1">
    <property type="entry name" value="HOMOLOGY TO DEATH-ON-CURING PROTEIN OF PHAGE P1"/>
    <property type="match status" value="1"/>
</dbReference>
<keyword evidence="3" id="KW-1185">Reference proteome</keyword>
<reference evidence="2 3" key="1">
    <citation type="journal article" date="2019" name="Int. J. Syst. Evol. Microbiol.">
        <title>The Global Catalogue of Microorganisms (GCM) 10K type strain sequencing project: providing services to taxonomists for standard genome sequencing and annotation.</title>
        <authorList>
            <consortium name="The Broad Institute Genomics Platform"/>
            <consortium name="The Broad Institute Genome Sequencing Center for Infectious Disease"/>
            <person name="Wu L."/>
            <person name="Ma J."/>
        </authorList>
    </citation>
    <scope>NUCLEOTIDE SEQUENCE [LARGE SCALE GENOMIC DNA]</scope>
    <source>
        <strain evidence="2 3">JCM 10696</strain>
    </source>
</reference>
<evidence type="ECO:0000313" key="2">
    <source>
        <dbReference type="EMBL" id="GAA0946696.1"/>
    </source>
</evidence>
<evidence type="ECO:0000313" key="3">
    <source>
        <dbReference type="Proteomes" id="UP001500665"/>
    </source>
</evidence>
<dbReference type="PANTHER" id="PTHR39426">
    <property type="entry name" value="HOMOLOGY TO DEATH-ON-CURING PROTEIN OF PHAGE P1"/>
    <property type="match status" value="1"/>
</dbReference>
<evidence type="ECO:0000259" key="1">
    <source>
        <dbReference type="PROSITE" id="PS51459"/>
    </source>
</evidence>
<dbReference type="SUPFAM" id="SSF140931">
    <property type="entry name" value="Fic-like"/>
    <property type="match status" value="1"/>
</dbReference>
<dbReference type="InterPro" id="IPR003812">
    <property type="entry name" value="Fido"/>
</dbReference>
<dbReference type="RefSeq" id="WP_344239424.1">
    <property type="nucleotide sequence ID" value="NZ_BAAAHH010000006.1"/>
</dbReference>
<dbReference type="InterPro" id="IPR006440">
    <property type="entry name" value="Doc"/>
</dbReference>
<name>A0ABN1QS88_9ACTN</name>
<organism evidence="2 3">
    <name type="scientific">Actinocorallia libanotica</name>
    <dbReference type="NCBI Taxonomy" id="46162"/>
    <lineage>
        <taxon>Bacteria</taxon>
        <taxon>Bacillati</taxon>
        <taxon>Actinomycetota</taxon>
        <taxon>Actinomycetes</taxon>
        <taxon>Streptosporangiales</taxon>
        <taxon>Thermomonosporaceae</taxon>
        <taxon>Actinocorallia</taxon>
    </lineage>
</organism>
<dbReference type="Proteomes" id="UP001500665">
    <property type="component" value="Unassembled WGS sequence"/>
</dbReference>
<gene>
    <name evidence="2" type="ORF">GCM10009550_21560</name>
</gene>
<dbReference type="Pfam" id="PF02661">
    <property type="entry name" value="Fic"/>
    <property type="match status" value="1"/>
</dbReference>
<feature type="domain" description="Fido" evidence="1">
    <location>
        <begin position="4"/>
        <end position="121"/>
    </location>
</feature>
<dbReference type="InterPro" id="IPR036597">
    <property type="entry name" value="Fido-like_dom_sf"/>
</dbReference>